<protein>
    <recommendedName>
        <fullName evidence="21">Interleukin-1 receptor-like 1</fullName>
    </recommendedName>
</protein>
<dbReference type="FunFam" id="2.60.40.10:FF:000188">
    <property type="entry name" value="Interleukin-1 receptor accessory protein-like 1"/>
    <property type="match status" value="1"/>
</dbReference>
<dbReference type="GO" id="GO:0002113">
    <property type="term" value="F:interleukin-33 binding"/>
    <property type="evidence" value="ECO:0007669"/>
    <property type="project" value="TreeGrafter"/>
</dbReference>
<dbReference type="Pfam" id="PF01582">
    <property type="entry name" value="TIR"/>
    <property type="match status" value="1"/>
</dbReference>
<evidence type="ECO:0000256" key="15">
    <source>
        <dbReference type="ARBA" id="ARBA00023157"/>
    </source>
</evidence>
<evidence type="ECO:0000256" key="6">
    <source>
        <dbReference type="ARBA" id="ARBA00022525"/>
    </source>
</evidence>
<keyword evidence="5" id="KW-1017">Isopeptide bond</keyword>
<keyword evidence="8" id="KW-0732">Signal</keyword>
<feature type="transmembrane region" description="Helical" evidence="22">
    <location>
        <begin position="355"/>
        <end position="386"/>
    </location>
</feature>
<dbReference type="InterPro" id="IPR035897">
    <property type="entry name" value="Toll_tir_struct_dom_sf"/>
</dbReference>
<evidence type="ECO:0000256" key="17">
    <source>
        <dbReference type="ARBA" id="ARBA00023180"/>
    </source>
</evidence>
<evidence type="ECO:0000256" key="14">
    <source>
        <dbReference type="ARBA" id="ARBA00023136"/>
    </source>
</evidence>
<comment type="function">
    <text evidence="19">Inhibits IL-33 signaling.</text>
</comment>
<gene>
    <name evidence="25" type="ORF">J1605_005553</name>
</gene>
<evidence type="ECO:0000256" key="9">
    <source>
        <dbReference type="ARBA" id="ARBA00022737"/>
    </source>
</evidence>
<evidence type="ECO:0000259" key="24">
    <source>
        <dbReference type="PROSITE" id="PS50835"/>
    </source>
</evidence>
<comment type="caution">
    <text evidence="25">The sequence shown here is derived from an EMBL/GenBank/DDBJ whole genome shotgun (WGS) entry which is preliminary data.</text>
</comment>
<dbReference type="InterPro" id="IPR003599">
    <property type="entry name" value="Ig_sub"/>
</dbReference>
<evidence type="ECO:0000256" key="10">
    <source>
        <dbReference type="ARBA" id="ARBA00022801"/>
    </source>
</evidence>
<evidence type="ECO:0000256" key="19">
    <source>
        <dbReference type="ARBA" id="ARBA00053357"/>
    </source>
</evidence>
<evidence type="ECO:0000256" key="1">
    <source>
        <dbReference type="ARBA" id="ARBA00004251"/>
    </source>
</evidence>
<evidence type="ECO:0000256" key="13">
    <source>
        <dbReference type="ARBA" id="ARBA00023027"/>
    </source>
</evidence>
<evidence type="ECO:0000256" key="3">
    <source>
        <dbReference type="ARBA" id="ARBA00009752"/>
    </source>
</evidence>
<dbReference type="FunFam" id="2.60.40.10:FF:001471">
    <property type="entry name" value="interleukin-1 receptor-like 1 isoform X3"/>
    <property type="match status" value="1"/>
</dbReference>
<evidence type="ECO:0000256" key="18">
    <source>
        <dbReference type="ARBA" id="ARBA00023319"/>
    </source>
</evidence>
<sequence>MFTDDIYVYFLFAGKSSWSLENEALIVRCPRQEKSRYPVAWYYSKTNKRITTQRRSRVVASGERLKFLPAKVNDSGFYTCIIRSPTSNKTGYVNVTIYKKQPGCDIPDFLIYSTTSGSEKNSRIYCPTIDLYNWTAPVEWFKVKGNMREMDENYTIKIGGSKELLNVDWDFSFQNCEVLQGSRYRAHKSFLQIDNANSKDAGDYTCKFTHNENGVNYTVTATRSFTVIDKRSFSLLPVIIAPPQNETKEVEIGKPADLRCSACFGKGSQTMADVLWQVNRSNVENFGEARIQVLREQDQSSGSELTCLNAVLRIADVKEEDLSLKYDCLAMNFRGLIMHTVRLRRKNPTDQQSTYYVLAGFSILFLLINVLVIILKAFWIEIILLWRDIARPHKTRNDGKIYDAYVIYPRNCKNSPEGASSVEYFVHQILPDVLENKCGYDLYIYGRDLLPGEDVATTVETSIQKSRRHIFILTPEVTHSKEFTYEWEIALHNTLIQNDSKAILIEMEALCPPGGLQIGELQDSLKHLVEVQGTVKWREDLVAKKQSLNSKFWKHIRYHMPVPSKLPRKTLRSASSSAQGQQCLL</sequence>
<feature type="domain" description="Ig-like" evidence="24">
    <location>
        <begin position="21"/>
        <end position="96"/>
    </location>
</feature>
<dbReference type="PROSITE" id="PS50835">
    <property type="entry name" value="IG_LIKE"/>
    <property type="match status" value="3"/>
</dbReference>
<evidence type="ECO:0000256" key="5">
    <source>
        <dbReference type="ARBA" id="ARBA00022499"/>
    </source>
</evidence>
<dbReference type="GO" id="GO:0005886">
    <property type="term" value="C:plasma membrane"/>
    <property type="evidence" value="ECO:0007669"/>
    <property type="project" value="UniProtKB-SubCell"/>
</dbReference>
<dbReference type="SMART" id="SM00255">
    <property type="entry name" value="TIR"/>
    <property type="match status" value="1"/>
</dbReference>
<keyword evidence="17" id="KW-0325">Glycoprotein</keyword>
<dbReference type="InterPro" id="IPR036179">
    <property type="entry name" value="Ig-like_dom_sf"/>
</dbReference>
<organism evidence="25 26">
    <name type="scientific">Eschrichtius robustus</name>
    <name type="common">California gray whale</name>
    <name type="synonym">Eschrichtius gibbosus</name>
    <dbReference type="NCBI Taxonomy" id="9764"/>
    <lineage>
        <taxon>Eukaryota</taxon>
        <taxon>Metazoa</taxon>
        <taxon>Chordata</taxon>
        <taxon>Craniata</taxon>
        <taxon>Vertebrata</taxon>
        <taxon>Euteleostomi</taxon>
        <taxon>Mammalia</taxon>
        <taxon>Eutheria</taxon>
        <taxon>Laurasiatheria</taxon>
        <taxon>Artiodactyla</taxon>
        <taxon>Whippomorpha</taxon>
        <taxon>Cetacea</taxon>
        <taxon>Mysticeti</taxon>
        <taxon>Eschrichtiidae</taxon>
        <taxon>Eschrichtius</taxon>
    </lineage>
</organism>
<evidence type="ECO:0000256" key="7">
    <source>
        <dbReference type="ARBA" id="ARBA00022692"/>
    </source>
</evidence>
<dbReference type="PANTHER" id="PTHR11890">
    <property type="entry name" value="INTERLEUKIN-1 RECEPTOR FAMILY MEMBER"/>
    <property type="match status" value="1"/>
</dbReference>
<evidence type="ECO:0000256" key="20">
    <source>
        <dbReference type="ARBA" id="ARBA00053718"/>
    </source>
</evidence>
<dbReference type="SMART" id="SM00408">
    <property type="entry name" value="IGc2"/>
    <property type="match status" value="2"/>
</dbReference>
<keyword evidence="15" id="KW-1015">Disulfide bond</keyword>
<evidence type="ECO:0000256" key="8">
    <source>
        <dbReference type="ARBA" id="ARBA00022729"/>
    </source>
</evidence>
<evidence type="ECO:0000256" key="22">
    <source>
        <dbReference type="SAM" id="Phobius"/>
    </source>
</evidence>
<dbReference type="AlphaFoldDB" id="A0AB34HAH8"/>
<dbReference type="InterPro" id="IPR003598">
    <property type="entry name" value="Ig_sub2"/>
</dbReference>
<dbReference type="PANTHER" id="PTHR11890:SF7">
    <property type="entry name" value="INTERLEUKIN-1 RECEPTOR-LIKE 1"/>
    <property type="match status" value="1"/>
</dbReference>
<evidence type="ECO:0000259" key="23">
    <source>
        <dbReference type="PROSITE" id="PS50104"/>
    </source>
</evidence>
<dbReference type="InterPro" id="IPR000157">
    <property type="entry name" value="TIR_dom"/>
</dbReference>
<keyword evidence="14 22" id="KW-0472">Membrane</keyword>
<keyword evidence="26" id="KW-1185">Reference proteome</keyword>
<evidence type="ECO:0000256" key="16">
    <source>
        <dbReference type="ARBA" id="ARBA00023170"/>
    </source>
</evidence>
<keyword evidence="12 22" id="KW-1133">Transmembrane helix</keyword>
<keyword evidence="13" id="KW-0520">NAD</keyword>
<dbReference type="Gene3D" id="2.60.40.10">
    <property type="entry name" value="Immunoglobulins"/>
    <property type="match status" value="3"/>
</dbReference>
<keyword evidence="10" id="KW-0378">Hydrolase</keyword>
<dbReference type="Proteomes" id="UP001159641">
    <property type="component" value="Unassembled WGS sequence"/>
</dbReference>
<evidence type="ECO:0000256" key="4">
    <source>
        <dbReference type="ARBA" id="ARBA00022475"/>
    </source>
</evidence>
<dbReference type="GO" id="GO:0005576">
    <property type="term" value="C:extracellular region"/>
    <property type="evidence" value="ECO:0007669"/>
    <property type="project" value="UniProtKB-SubCell"/>
</dbReference>
<keyword evidence="11" id="KW-0832">Ubl conjugation</keyword>
<feature type="domain" description="TIR" evidence="23">
    <location>
        <begin position="400"/>
        <end position="560"/>
    </location>
</feature>
<dbReference type="SUPFAM" id="SSF52200">
    <property type="entry name" value="Toll/Interleukin receptor TIR domain"/>
    <property type="match status" value="1"/>
</dbReference>
<dbReference type="PRINTS" id="PR01537">
    <property type="entry name" value="INTRLKN1R1F"/>
</dbReference>
<dbReference type="EMBL" id="JAIQCJ010001688">
    <property type="protein sequence ID" value="KAJ8787895.1"/>
    <property type="molecule type" value="Genomic_DNA"/>
</dbReference>
<dbReference type="GO" id="GO:0016787">
    <property type="term" value="F:hydrolase activity"/>
    <property type="evidence" value="ECO:0007669"/>
    <property type="project" value="UniProtKB-KW"/>
</dbReference>
<feature type="domain" description="Ig-like" evidence="24">
    <location>
        <begin position="237"/>
        <end position="344"/>
    </location>
</feature>
<dbReference type="SUPFAM" id="SSF48726">
    <property type="entry name" value="Immunoglobulin"/>
    <property type="match status" value="3"/>
</dbReference>
<proteinExistence type="inferred from homology"/>
<dbReference type="GO" id="GO:0007165">
    <property type="term" value="P:signal transduction"/>
    <property type="evidence" value="ECO:0007669"/>
    <property type="project" value="InterPro"/>
</dbReference>
<comment type="similarity">
    <text evidence="3">Belongs to the interleukin-1 receptor family.</text>
</comment>
<dbReference type="InterPro" id="IPR013783">
    <property type="entry name" value="Ig-like_fold"/>
</dbReference>
<reference evidence="25 26" key="1">
    <citation type="submission" date="2022-11" db="EMBL/GenBank/DDBJ databases">
        <title>Whole genome sequence of Eschrichtius robustus ER-17-0199.</title>
        <authorList>
            <person name="Bruniche-Olsen A."/>
            <person name="Black A.N."/>
            <person name="Fields C.J."/>
            <person name="Walden K."/>
            <person name="Dewoody J.A."/>
        </authorList>
    </citation>
    <scope>NUCLEOTIDE SEQUENCE [LARGE SCALE GENOMIC DNA]</scope>
    <source>
        <strain evidence="25">ER-17-0199</strain>
        <tissue evidence="25">Blubber</tissue>
    </source>
</reference>
<keyword evidence="7 22" id="KW-0812">Transmembrane</keyword>
<dbReference type="Gene3D" id="3.40.50.10140">
    <property type="entry name" value="Toll/interleukin-1 receptor homology (TIR) domain"/>
    <property type="match status" value="1"/>
</dbReference>
<dbReference type="FunFam" id="3.40.50.10140:FF:000002">
    <property type="entry name" value="Interleukin 1 receptor accessory protein"/>
    <property type="match status" value="1"/>
</dbReference>
<evidence type="ECO:0000256" key="12">
    <source>
        <dbReference type="ARBA" id="ARBA00022989"/>
    </source>
</evidence>
<keyword evidence="4" id="KW-1003">Cell membrane</keyword>
<keyword evidence="9" id="KW-0677">Repeat</keyword>
<dbReference type="FunFam" id="2.60.40.10:FF:000284">
    <property type="entry name" value="interleukin-1 receptor accessory protein-like 1"/>
    <property type="match status" value="1"/>
</dbReference>
<comment type="function">
    <text evidence="20">Receptor for interleukin-33 (IL-33) which plays crucial roles in innate and adaptive immunity, contributing to tissue homeostasis and responses to environmental stresses together with coreceptor IL1RAP. Its stimulation recruits MYD88, IRAK1, IRAK4, and TRAF6, followed by phosphorylation of MAPK3/ERK1 and/or MAPK1/ERK2, MAPK14, and MAPK8. Possibly involved in helper T-cell function. Upon tissue injury, induces UCP2-dependent mitochondrial rewiring that attenuates the generation of reactive oxygen species and preserves the integrity of Krebs cycle required for persistent production of itaconate and subsequent GATA3-dependent differentiation of inflammation-resolving alternatively activated macrophages.</text>
</comment>
<evidence type="ECO:0000256" key="21">
    <source>
        <dbReference type="ARBA" id="ARBA00069773"/>
    </source>
</evidence>
<accession>A0AB34HAH8</accession>
<dbReference type="InterPro" id="IPR015621">
    <property type="entry name" value="IL-1_rcpt_fam"/>
</dbReference>
<dbReference type="SMART" id="SM00409">
    <property type="entry name" value="IG"/>
    <property type="match status" value="3"/>
</dbReference>
<keyword evidence="18" id="KW-0393">Immunoglobulin domain</keyword>
<keyword evidence="6" id="KW-0964">Secreted</keyword>
<evidence type="ECO:0000313" key="26">
    <source>
        <dbReference type="Proteomes" id="UP001159641"/>
    </source>
</evidence>
<keyword evidence="16" id="KW-0675">Receptor</keyword>
<name>A0AB34HAH8_ESCRO</name>
<evidence type="ECO:0000313" key="25">
    <source>
        <dbReference type="EMBL" id="KAJ8787895.1"/>
    </source>
</evidence>
<feature type="domain" description="Ig-like" evidence="24">
    <location>
        <begin position="107"/>
        <end position="222"/>
    </location>
</feature>
<comment type="subcellular location">
    <subcellularLocation>
        <location evidence="1">Cell membrane</location>
        <topology evidence="1">Single-pass type I membrane protein</topology>
    </subcellularLocation>
    <subcellularLocation>
        <location evidence="2">Secreted</location>
    </subcellularLocation>
</comment>
<dbReference type="PROSITE" id="PS50104">
    <property type="entry name" value="TIR"/>
    <property type="match status" value="1"/>
</dbReference>
<evidence type="ECO:0000256" key="2">
    <source>
        <dbReference type="ARBA" id="ARBA00004613"/>
    </source>
</evidence>
<evidence type="ECO:0000256" key="11">
    <source>
        <dbReference type="ARBA" id="ARBA00022843"/>
    </source>
</evidence>
<dbReference type="InterPro" id="IPR007110">
    <property type="entry name" value="Ig-like_dom"/>
</dbReference>